<dbReference type="RefSeq" id="WP_249319799.1">
    <property type="nucleotide sequence ID" value="NZ_JACRSN010000012.1"/>
</dbReference>
<accession>A0A926HT61</accession>
<evidence type="ECO:0000313" key="1">
    <source>
        <dbReference type="EMBL" id="MBC8534141.1"/>
    </source>
</evidence>
<evidence type="ECO:0000313" key="2">
    <source>
        <dbReference type="Proteomes" id="UP000651482"/>
    </source>
</evidence>
<name>A0A926HT61_9FIRM</name>
<comment type="caution">
    <text evidence="1">The sequence shown here is derived from an EMBL/GenBank/DDBJ whole genome shotgun (WGS) entry which is preliminary data.</text>
</comment>
<dbReference type="AlphaFoldDB" id="A0A926HT61"/>
<reference evidence="1" key="1">
    <citation type="submission" date="2020-08" db="EMBL/GenBank/DDBJ databases">
        <title>Genome public.</title>
        <authorList>
            <person name="Liu C."/>
            <person name="Sun Q."/>
        </authorList>
    </citation>
    <scope>NUCLEOTIDE SEQUENCE</scope>
    <source>
        <strain evidence="1">NSJ-40</strain>
    </source>
</reference>
<gene>
    <name evidence="1" type="ORF">IAG03_09070</name>
</gene>
<dbReference type="Proteomes" id="UP000651482">
    <property type="component" value="Unassembled WGS sequence"/>
</dbReference>
<keyword evidence="2" id="KW-1185">Reference proteome</keyword>
<dbReference type="EMBL" id="JACRSN010000012">
    <property type="protein sequence ID" value="MBC8534141.1"/>
    <property type="molecule type" value="Genomic_DNA"/>
</dbReference>
<organism evidence="1 2">
    <name type="scientific">Yeguia hominis</name>
    <dbReference type="NCBI Taxonomy" id="2763662"/>
    <lineage>
        <taxon>Bacteria</taxon>
        <taxon>Bacillati</taxon>
        <taxon>Bacillota</taxon>
        <taxon>Clostridia</taxon>
        <taxon>Eubacteriales</taxon>
        <taxon>Yeguiaceae</taxon>
        <taxon>Yeguia</taxon>
    </lineage>
</organism>
<sequence length="61" mass="6985">MICPYNMKSQVSVQQWMQEYGGENGDQTPAGTTITNEQFEYMECAREDCGAFYDGRCHYNG</sequence>
<protein>
    <submittedName>
        <fullName evidence="1">Uncharacterized protein</fullName>
    </submittedName>
</protein>
<proteinExistence type="predicted"/>